<dbReference type="Proteomes" id="UP000030671">
    <property type="component" value="Unassembled WGS sequence"/>
</dbReference>
<feature type="region of interest" description="Disordered" evidence="1">
    <location>
        <begin position="116"/>
        <end position="223"/>
    </location>
</feature>
<organism evidence="3 4">
    <name type="scientific">Heterobasidion irregulare (strain TC 32-1)</name>
    <dbReference type="NCBI Taxonomy" id="747525"/>
    <lineage>
        <taxon>Eukaryota</taxon>
        <taxon>Fungi</taxon>
        <taxon>Dikarya</taxon>
        <taxon>Basidiomycota</taxon>
        <taxon>Agaricomycotina</taxon>
        <taxon>Agaricomycetes</taxon>
        <taxon>Russulales</taxon>
        <taxon>Bondarzewiaceae</taxon>
        <taxon>Heterobasidion</taxon>
        <taxon>Heterobasidion annosum species complex</taxon>
    </lineage>
</organism>
<dbReference type="GeneID" id="20672264"/>
<feature type="domain" description="YMC020W-like alpha/beta hydrolase" evidence="2">
    <location>
        <begin position="470"/>
        <end position="673"/>
    </location>
</feature>
<name>W4K1A2_HETIT</name>
<dbReference type="HOGENOM" id="CLU_004112_1_0_1"/>
<dbReference type="AlphaFoldDB" id="W4K1A2"/>
<dbReference type="PANTHER" id="PTHR47349">
    <property type="entry name" value="CHROMOSOME 8, WHOLE GENOME SHOTGUN SEQUENCE"/>
    <property type="match status" value="1"/>
</dbReference>
<dbReference type="OrthoDB" id="5598028at2759"/>
<sequence>MTQAQSSSWYSPWAWYYGSAPAEQTETPSDAADEVKAKTAAELVKEEALAREEPVPTATVLPSAATPVNPIEATISANKLGWASFFSSRALLVKTITNGDSVERDANGMEVMDLDDDEGVDKAKPGGASNTASASAEVEAAGGKQLAARSQQQHQAAQVPPRAPSPTVKPDGKKSAPAGPSRDVPSSKPEPARVTKRKSLSPTPSKRSGRSSPTGLRPSQPNLVLPSWADTFEVPPRSTLPPPPASTLKKTMKFMSGVLFAKDEGGDKGRKAGKAKGKEKAREEFVHFGKTLPRAWSVFGEGVDGDVLKGCKNVVVIGIHGWFPGEATCFNTSVPVFCAVMRSVLGEPTGTSAKFVSMMCQALEEFQVKHGVKLDKITQIPLEGEGTINKRVDKLYNSLTSNQEWVHDLHAADAILVATHSQGSIVSTHLLDRLIQEKHIRTSRSTDLLGSASAAMVSAGGSVVMPLPPQRVCCLALCGIHLGPLRYLNTSSLLQPYIQYFESTAARELFEFQNTENEVSKSYVKALRNVLDHGTKMVYTASLNDQVVPLYSGLFTAASHPLILRALYIDGDAYHSSDFLSNLLVLLLRILNSGLSDSGLLVHLSEATAGSLNGVGHSTAYEELATFALAVDYLFLTNHGLEEHPELVVESFNATTEQNDYEIPWSLRDLIADERVSHFFYEDFSNLRNAFPHWHPKTTILRDIKRKLQPIQRLNTLHSPSSGSVSKL</sequence>
<dbReference type="KEGG" id="hir:HETIRDRAFT_386095"/>
<dbReference type="PANTHER" id="PTHR47349:SF1">
    <property type="entry name" value="AER328WP"/>
    <property type="match status" value="1"/>
</dbReference>
<feature type="compositionally biased region" description="Polar residues" evidence="1">
    <location>
        <begin position="200"/>
        <end position="222"/>
    </location>
</feature>
<dbReference type="InterPro" id="IPR058933">
    <property type="entry name" value="YMC020W-like_ab_hydrolase"/>
</dbReference>
<dbReference type="RefSeq" id="XP_009548163.1">
    <property type="nucleotide sequence ID" value="XM_009549868.1"/>
</dbReference>
<proteinExistence type="predicted"/>
<dbReference type="EMBL" id="KI925460">
    <property type="protein sequence ID" value="ETW79592.1"/>
    <property type="molecule type" value="Genomic_DNA"/>
</dbReference>
<dbReference type="eggNOG" id="ENOG502QR2T">
    <property type="taxonomic scope" value="Eukaryota"/>
</dbReference>
<evidence type="ECO:0000256" key="1">
    <source>
        <dbReference type="SAM" id="MobiDB-lite"/>
    </source>
</evidence>
<dbReference type="Pfam" id="PF26147">
    <property type="entry name" value="AB_HYDROLASE_YMC0-YMC35"/>
    <property type="match status" value="2"/>
</dbReference>
<evidence type="ECO:0000259" key="2">
    <source>
        <dbReference type="Pfam" id="PF26147"/>
    </source>
</evidence>
<evidence type="ECO:0000313" key="3">
    <source>
        <dbReference type="EMBL" id="ETW79592.1"/>
    </source>
</evidence>
<feature type="domain" description="YMC020W-like alpha/beta hydrolase" evidence="2">
    <location>
        <begin position="311"/>
        <end position="444"/>
    </location>
</feature>
<accession>W4K1A2</accession>
<reference evidence="3 4" key="1">
    <citation type="journal article" date="2012" name="New Phytol.">
        <title>Insight into trade-off between wood decay and parasitism from the genome of a fungal forest pathogen.</title>
        <authorList>
            <person name="Olson A."/>
            <person name="Aerts A."/>
            <person name="Asiegbu F."/>
            <person name="Belbahri L."/>
            <person name="Bouzid O."/>
            <person name="Broberg A."/>
            <person name="Canback B."/>
            <person name="Coutinho P.M."/>
            <person name="Cullen D."/>
            <person name="Dalman K."/>
            <person name="Deflorio G."/>
            <person name="van Diepen L.T."/>
            <person name="Dunand C."/>
            <person name="Duplessis S."/>
            <person name="Durling M."/>
            <person name="Gonthier P."/>
            <person name="Grimwood J."/>
            <person name="Fossdal C.G."/>
            <person name="Hansson D."/>
            <person name="Henrissat B."/>
            <person name="Hietala A."/>
            <person name="Himmelstrand K."/>
            <person name="Hoffmeister D."/>
            <person name="Hogberg N."/>
            <person name="James T.Y."/>
            <person name="Karlsson M."/>
            <person name="Kohler A."/>
            <person name="Kues U."/>
            <person name="Lee Y.H."/>
            <person name="Lin Y.C."/>
            <person name="Lind M."/>
            <person name="Lindquist E."/>
            <person name="Lombard V."/>
            <person name="Lucas S."/>
            <person name="Lunden K."/>
            <person name="Morin E."/>
            <person name="Murat C."/>
            <person name="Park J."/>
            <person name="Raffaello T."/>
            <person name="Rouze P."/>
            <person name="Salamov A."/>
            <person name="Schmutz J."/>
            <person name="Solheim H."/>
            <person name="Stahlberg J."/>
            <person name="Velez H."/>
            <person name="de Vries R.P."/>
            <person name="Wiebenga A."/>
            <person name="Woodward S."/>
            <person name="Yakovlev I."/>
            <person name="Garbelotto M."/>
            <person name="Martin F."/>
            <person name="Grigoriev I.V."/>
            <person name="Stenlid J."/>
        </authorList>
    </citation>
    <scope>NUCLEOTIDE SEQUENCE [LARGE SCALE GENOMIC DNA]</scope>
    <source>
        <strain evidence="3 4">TC 32-1</strain>
    </source>
</reference>
<dbReference type="InParanoid" id="W4K1A2"/>
<protein>
    <recommendedName>
        <fullName evidence="2">YMC020W-like alpha/beta hydrolase domain-containing protein</fullName>
    </recommendedName>
</protein>
<gene>
    <name evidence="3" type="ORF">HETIRDRAFT_386095</name>
</gene>
<dbReference type="InterPro" id="IPR058934">
    <property type="entry name" value="YMC020W-like"/>
</dbReference>
<evidence type="ECO:0000313" key="4">
    <source>
        <dbReference type="Proteomes" id="UP000030671"/>
    </source>
</evidence>
<feature type="compositionally biased region" description="Low complexity" evidence="1">
    <location>
        <begin position="128"/>
        <end position="158"/>
    </location>
</feature>
<keyword evidence="4" id="KW-1185">Reference proteome</keyword>